<dbReference type="PANTHER" id="PTHR47657:SF14">
    <property type="entry name" value="ZN(2)-C6 FUNGAL-TYPE DOMAIN-CONTAINING PROTEIN"/>
    <property type="match status" value="1"/>
</dbReference>
<reference evidence="7 8" key="1">
    <citation type="submission" date="2024-07" db="EMBL/GenBank/DDBJ databases">
        <title>Section-level genome sequencing and comparative genomics of Aspergillus sections Usti and Cavernicolus.</title>
        <authorList>
            <consortium name="Lawrence Berkeley National Laboratory"/>
            <person name="Nybo J.L."/>
            <person name="Vesth T.C."/>
            <person name="Theobald S."/>
            <person name="Frisvad J.C."/>
            <person name="Larsen T.O."/>
            <person name="Kjaerboelling I."/>
            <person name="Rothschild-Mancinelli K."/>
            <person name="Lyhne E.K."/>
            <person name="Kogle M.E."/>
            <person name="Barry K."/>
            <person name="Clum A."/>
            <person name="Na H."/>
            <person name="Ledsgaard L."/>
            <person name="Lin J."/>
            <person name="Lipzen A."/>
            <person name="Kuo A."/>
            <person name="Riley R."/>
            <person name="Mondo S."/>
            <person name="Labutti K."/>
            <person name="Haridas S."/>
            <person name="Pangalinan J."/>
            <person name="Salamov A.A."/>
            <person name="Simmons B.A."/>
            <person name="Magnuson J.K."/>
            <person name="Chen J."/>
            <person name="Drula E."/>
            <person name="Henrissat B."/>
            <person name="Wiebenga A."/>
            <person name="Lubbers R.J."/>
            <person name="Gomes A.C."/>
            <person name="Macurrencykelacurrency M.R."/>
            <person name="Stajich J."/>
            <person name="Grigoriev I.V."/>
            <person name="Mortensen U.H."/>
            <person name="De Vries R.P."/>
            <person name="Baker S.E."/>
            <person name="Andersen M.R."/>
        </authorList>
    </citation>
    <scope>NUCLEOTIDE SEQUENCE [LARGE SCALE GENOMIC DNA]</scope>
    <source>
        <strain evidence="7 8">CBS 449.75</strain>
    </source>
</reference>
<dbReference type="Pfam" id="PF00172">
    <property type="entry name" value="Zn_clus"/>
    <property type="match status" value="1"/>
</dbReference>
<dbReference type="SMART" id="SM00066">
    <property type="entry name" value="GAL4"/>
    <property type="match status" value="1"/>
</dbReference>
<evidence type="ECO:0000256" key="1">
    <source>
        <dbReference type="ARBA" id="ARBA00023015"/>
    </source>
</evidence>
<evidence type="ECO:0000313" key="7">
    <source>
        <dbReference type="EMBL" id="KAL2870555.1"/>
    </source>
</evidence>
<dbReference type="Pfam" id="PF11951">
    <property type="entry name" value="Fungal_trans_2"/>
    <property type="match status" value="1"/>
</dbReference>
<evidence type="ECO:0000256" key="4">
    <source>
        <dbReference type="ARBA" id="ARBA00023242"/>
    </source>
</evidence>
<keyword evidence="4" id="KW-0539">Nucleus</keyword>
<evidence type="ECO:0000256" key="2">
    <source>
        <dbReference type="ARBA" id="ARBA00023125"/>
    </source>
</evidence>
<keyword evidence="1" id="KW-0805">Transcription regulation</keyword>
<sequence length="403" mass="45728">MTQGLSNKSSTSSPCQPDVSAIQSDGDLVNREPQRRGPRLAHRKSRNGCQRCRARRVKCDENRPVCRDCHRHGVPCIYDRHEGAVPLPTWIQPGPSVSAEARPEHPLELRLLHHFTIDTSGTMPGTHLPTIKHCWSVDVPRLAFTYKPLQHAIFAISALHISRSESGETRLQGVHRVYLEQALREHRLSVGKMNPQIADAVCFTSILLLVDVFATLQDRPLEPYEPPFEWMHLVRGSVSVFDAALDSIRDCRSAKIWSIVDTFPSPEPAALETGYFSFLLPTIPDEERASMDAYKKAIAYINTTWLAIEAKEHPQVTCRRLMVFPLFVTIDFIHLLQEKRPLALVILAHFLALSATLSDTWWIGRTGHRDILAIKDMLTPQWESLMSWPLDLVALRCRTRTHP</sequence>
<dbReference type="PROSITE" id="PS00463">
    <property type="entry name" value="ZN2_CY6_FUNGAL_1"/>
    <property type="match status" value="1"/>
</dbReference>
<feature type="region of interest" description="Disordered" evidence="5">
    <location>
        <begin position="1"/>
        <end position="47"/>
    </location>
</feature>
<organism evidence="7 8">
    <name type="scientific">Aspergillus lucknowensis</name>
    <dbReference type="NCBI Taxonomy" id="176173"/>
    <lineage>
        <taxon>Eukaryota</taxon>
        <taxon>Fungi</taxon>
        <taxon>Dikarya</taxon>
        <taxon>Ascomycota</taxon>
        <taxon>Pezizomycotina</taxon>
        <taxon>Eurotiomycetes</taxon>
        <taxon>Eurotiomycetidae</taxon>
        <taxon>Eurotiales</taxon>
        <taxon>Aspergillaceae</taxon>
        <taxon>Aspergillus</taxon>
        <taxon>Aspergillus subgen. Nidulantes</taxon>
    </lineage>
</organism>
<dbReference type="InterPro" id="IPR001138">
    <property type="entry name" value="Zn2Cys6_DnaBD"/>
</dbReference>
<dbReference type="RefSeq" id="XP_070889534.1">
    <property type="nucleotide sequence ID" value="XM_071026115.1"/>
</dbReference>
<evidence type="ECO:0000256" key="3">
    <source>
        <dbReference type="ARBA" id="ARBA00023163"/>
    </source>
</evidence>
<feature type="domain" description="Zn(2)-C6 fungal-type" evidence="6">
    <location>
        <begin position="48"/>
        <end position="78"/>
    </location>
</feature>
<dbReference type="InterPro" id="IPR052400">
    <property type="entry name" value="Zn2-C6_fungal_TF"/>
</dbReference>
<accession>A0ABR4M1E9</accession>
<dbReference type="EMBL" id="JBFXLQ010000005">
    <property type="protein sequence ID" value="KAL2870555.1"/>
    <property type="molecule type" value="Genomic_DNA"/>
</dbReference>
<dbReference type="InterPro" id="IPR036864">
    <property type="entry name" value="Zn2-C6_fun-type_DNA-bd_sf"/>
</dbReference>
<dbReference type="CDD" id="cd00067">
    <property type="entry name" value="GAL4"/>
    <property type="match status" value="1"/>
</dbReference>
<evidence type="ECO:0000256" key="5">
    <source>
        <dbReference type="SAM" id="MobiDB-lite"/>
    </source>
</evidence>
<dbReference type="Gene3D" id="4.10.240.10">
    <property type="entry name" value="Zn(2)-C6 fungal-type DNA-binding domain"/>
    <property type="match status" value="1"/>
</dbReference>
<dbReference type="InterPro" id="IPR021858">
    <property type="entry name" value="Fun_TF"/>
</dbReference>
<gene>
    <name evidence="7" type="ORF">BJX67DRAFT_242196</name>
</gene>
<protein>
    <recommendedName>
        <fullName evidence="6">Zn(2)-C6 fungal-type domain-containing protein</fullName>
    </recommendedName>
</protein>
<evidence type="ECO:0000259" key="6">
    <source>
        <dbReference type="PROSITE" id="PS50048"/>
    </source>
</evidence>
<dbReference type="GeneID" id="98141187"/>
<dbReference type="PANTHER" id="PTHR47657">
    <property type="entry name" value="STEROL REGULATORY ELEMENT-BINDING PROTEIN ECM22"/>
    <property type="match status" value="1"/>
</dbReference>
<dbReference type="SUPFAM" id="SSF57701">
    <property type="entry name" value="Zn2/Cys6 DNA-binding domain"/>
    <property type="match status" value="1"/>
</dbReference>
<evidence type="ECO:0000313" key="8">
    <source>
        <dbReference type="Proteomes" id="UP001610432"/>
    </source>
</evidence>
<feature type="compositionally biased region" description="Polar residues" evidence="5">
    <location>
        <begin position="1"/>
        <end position="15"/>
    </location>
</feature>
<keyword evidence="8" id="KW-1185">Reference proteome</keyword>
<keyword evidence="2" id="KW-0238">DNA-binding</keyword>
<keyword evidence="3" id="KW-0804">Transcription</keyword>
<dbReference type="PROSITE" id="PS50048">
    <property type="entry name" value="ZN2_CY6_FUNGAL_2"/>
    <property type="match status" value="1"/>
</dbReference>
<dbReference type="Proteomes" id="UP001610432">
    <property type="component" value="Unassembled WGS sequence"/>
</dbReference>
<proteinExistence type="predicted"/>
<comment type="caution">
    <text evidence="7">The sequence shown here is derived from an EMBL/GenBank/DDBJ whole genome shotgun (WGS) entry which is preliminary data.</text>
</comment>
<feature type="compositionally biased region" description="Basic residues" evidence="5">
    <location>
        <begin position="36"/>
        <end position="47"/>
    </location>
</feature>
<name>A0ABR4M1E9_9EURO</name>